<organism evidence="2 3">
    <name type="scientific">Capronia epimyces CBS 606.96</name>
    <dbReference type="NCBI Taxonomy" id="1182542"/>
    <lineage>
        <taxon>Eukaryota</taxon>
        <taxon>Fungi</taxon>
        <taxon>Dikarya</taxon>
        <taxon>Ascomycota</taxon>
        <taxon>Pezizomycotina</taxon>
        <taxon>Eurotiomycetes</taxon>
        <taxon>Chaetothyriomycetidae</taxon>
        <taxon>Chaetothyriales</taxon>
        <taxon>Herpotrichiellaceae</taxon>
        <taxon>Capronia</taxon>
    </lineage>
</organism>
<gene>
    <name evidence="2" type="ORF">A1O3_01035</name>
</gene>
<dbReference type="RefSeq" id="XP_007729373.1">
    <property type="nucleotide sequence ID" value="XM_007731183.1"/>
</dbReference>
<dbReference type="EMBL" id="AMGY01000001">
    <property type="protein sequence ID" value="EXJ92483.1"/>
    <property type="molecule type" value="Genomic_DNA"/>
</dbReference>
<dbReference type="AlphaFoldDB" id="W9YIY0"/>
<dbReference type="STRING" id="1182542.W9YIY0"/>
<evidence type="ECO:0000256" key="1">
    <source>
        <dbReference type="SAM" id="MobiDB-lite"/>
    </source>
</evidence>
<dbReference type="eggNOG" id="ENOG502S6JE">
    <property type="taxonomic scope" value="Eukaryota"/>
</dbReference>
<dbReference type="HOGENOM" id="CLU_033726_0_0_1"/>
<dbReference type="Proteomes" id="UP000019478">
    <property type="component" value="Unassembled WGS sequence"/>
</dbReference>
<evidence type="ECO:0008006" key="4">
    <source>
        <dbReference type="Google" id="ProtNLM"/>
    </source>
</evidence>
<dbReference type="PANTHER" id="PTHR38116">
    <property type="entry name" value="CHROMOSOME 7, WHOLE GENOME SHOTGUN SEQUENCE"/>
    <property type="match status" value="1"/>
</dbReference>
<sequence length="339" mass="38871">MSAVPRIQVEVKLHPDVQSLEDEWSGITDPVIRRKLQNRLNQRAARRRKAAQRDGTPDSSSSSISGQQPRTRLVPVHPTTDLHDLVTSTAKSTSEDEWRSIAERSSKVQKSAFVSIGRMNMNMRRQWYEMLLEGRLVEVQEVAERWQKDHDVSWLYPLPSDHLISLVSYNVYRALIVNIALLGLDLNLMCLDDYPSPFLPLSQSANSNIRRLPPALEPTELQKTVAHHPEWDIIPDPDVRDNILRHGEENLDDIALCLYMVGEVIGDDVEDLDIDTQHKNGVIIWGEPWDITGWEVTLGFASKWPFILRNAPRIQNSTNRWRLLRGEDPLDFDRILAAE</sequence>
<evidence type="ECO:0000313" key="2">
    <source>
        <dbReference type="EMBL" id="EXJ92483.1"/>
    </source>
</evidence>
<comment type="caution">
    <text evidence="2">The sequence shown here is derived from an EMBL/GenBank/DDBJ whole genome shotgun (WGS) entry which is preliminary data.</text>
</comment>
<name>W9YIY0_9EURO</name>
<accession>W9YIY0</accession>
<feature type="region of interest" description="Disordered" evidence="1">
    <location>
        <begin position="41"/>
        <end position="80"/>
    </location>
</feature>
<dbReference type="OrthoDB" id="2245989at2759"/>
<dbReference type="InterPro" id="IPR021833">
    <property type="entry name" value="DUF3425"/>
</dbReference>
<protein>
    <recommendedName>
        <fullName evidence="4">BZIP domain-containing protein</fullName>
    </recommendedName>
</protein>
<dbReference type="PANTHER" id="PTHR38116:SF1">
    <property type="entry name" value="BZIP DOMAIN-CONTAINING PROTEIN"/>
    <property type="match status" value="1"/>
</dbReference>
<evidence type="ECO:0000313" key="3">
    <source>
        <dbReference type="Proteomes" id="UP000019478"/>
    </source>
</evidence>
<dbReference type="Pfam" id="PF11905">
    <property type="entry name" value="DUF3425"/>
    <property type="match status" value="1"/>
</dbReference>
<proteinExistence type="predicted"/>
<dbReference type="GeneID" id="19165173"/>
<keyword evidence="3" id="KW-1185">Reference proteome</keyword>
<reference evidence="2 3" key="1">
    <citation type="submission" date="2013-03" db="EMBL/GenBank/DDBJ databases">
        <title>The Genome Sequence of Capronia epimyces CBS 606.96.</title>
        <authorList>
            <consortium name="The Broad Institute Genomics Platform"/>
            <person name="Cuomo C."/>
            <person name="de Hoog S."/>
            <person name="Gorbushina A."/>
            <person name="Walker B."/>
            <person name="Young S.K."/>
            <person name="Zeng Q."/>
            <person name="Gargeya S."/>
            <person name="Fitzgerald M."/>
            <person name="Haas B."/>
            <person name="Abouelleil A."/>
            <person name="Allen A.W."/>
            <person name="Alvarado L."/>
            <person name="Arachchi H.M."/>
            <person name="Berlin A.M."/>
            <person name="Chapman S.B."/>
            <person name="Gainer-Dewar J."/>
            <person name="Goldberg J."/>
            <person name="Griggs A."/>
            <person name="Gujja S."/>
            <person name="Hansen M."/>
            <person name="Howarth C."/>
            <person name="Imamovic A."/>
            <person name="Ireland A."/>
            <person name="Larimer J."/>
            <person name="McCowan C."/>
            <person name="Murphy C."/>
            <person name="Pearson M."/>
            <person name="Poon T.W."/>
            <person name="Priest M."/>
            <person name="Roberts A."/>
            <person name="Saif S."/>
            <person name="Shea T."/>
            <person name="Sisk P."/>
            <person name="Sykes S."/>
            <person name="Wortman J."/>
            <person name="Nusbaum C."/>
            <person name="Birren B."/>
        </authorList>
    </citation>
    <scope>NUCLEOTIDE SEQUENCE [LARGE SCALE GENOMIC DNA]</scope>
    <source>
        <strain evidence="2 3">CBS 606.96</strain>
    </source>
</reference>